<evidence type="ECO:0000313" key="1">
    <source>
        <dbReference type="EMBL" id="KIS69533.1"/>
    </source>
</evidence>
<dbReference type="RefSeq" id="XP_011388450.1">
    <property type="nucleotide sequence ID" value="XM_011390148.1"/>
</dbReference>
<dbReference type="PANTHER" id="PTHR35560:SF3">
    <property type="entry name" value="PEPTIDASE S9 PROLYL OLIGOPEPTIDASE CATALYTIC DOMAIN-CONTAINING PROTEIN"/>
    <property type="match status" value="1"/>
</dbReference>
<sequence length="459" mass="49536">MLAITSSTSPLRRGHLSTLVYTLLVTLSFFAQVSISASSALPPPTPLTRRDAFTDVRGTVGDASLSSIGKRPKGAYARSIPITPTSSIFTWYSKSPVDESTAESAFIIIHGINRNANTYWSILNKAWAQARDASLGSARPKSIRVAPLFFSTRQDEGAYNQTHLAWGDSNAWTAGEGSTNPPLSHVSSFTVLDVLLDRFSDAAAFPNMKTITFVAHGGGAQMLQRYAVFGKANPDPARLSVRYVVGDPSSQLYFTQDRPVGVDQISCPTWNDYRYGLDRYTAPYNTLSAAHAPFLFKSYAAKEVRHVVALADTSKKHGDQTCMAHAVGGPIRRNRNLAYWKYIHLLAGTTSADLLGNFPGAFPALDPNTRTNQSNIPRSSSIMLDSFKGVQIRHSLSVVSGAGHSASKVYGSAEGRNALFADQASSGSRSIPDYSQEVVGYTADRAGAKDYSNDGEGDD</sequence>
<dbReference type="AlphaFoldDB" id="A0A0D1CSP2"/>
<keyword evidence="2" id="KW-1185">Reference proteome</keyword>
<organism evidence="1 2">
    <name type="scientific">Mycosarcoma maydis</name>
    <name type="common">Corn smut fungus</name>
    <name type="synonym">Ustilago maydis</name>
    <dbReference type="NCBI Taxonomy" id="5270"/>
    <lineage>
        <taxon>Eukaryota</taxon>
        <taxon>Fungi</taxon>
        <taxon>Dikarya</taxon>
        <taxon>Basidiomycota</taxon>
        <taxon>Ustilaginomycotina</taxon>
        <taxon>Ustilaginomycetes</taxon>
        <taxon>Ustilaginales</taxon>
        <taxon>Ustilaginaceae</taxon>
        <taxon>Mycosarcoma</taxon>
    </lineage>
</organism>
<proteinExistence type="predicted"/>
<dbReference type="GeneID" id="23562909"/>
<dbReference type="eggNOG" id="ENOG502S3VG">
    <property type="taxonomic scope" value="Eukaryota"/>
</dbReference>
<dbReference type="EMBL" id="CM003144">
    <property type="protein sequence ID" value="KIS69533.1"/>
    <property type="molecule type" value="Genomic_DNA"/>
</dbReference>
<dbReference type="InParanoid" id="A0A0D1CSP2"/>
<dbReference type="OMA" id="SIFTWYS"/>
<dbReference type="VEuPathDB" id="FungiDB:UMAG_02072"/>
<name>A0A0D1CSP2_MYCMD</name>
<evidence type="ECO:0000313" key="2">
    <source>
        <dbReference type="Proteomes" id="UP000000561"/>
    </source>
</evidence>
<dbReference type="Proteomes" id="UP000000561">
    <property type="component" value="Chromosome 5"/>
</dbReference>
<dbReference type="STRING" id="237631.A0A0D1CSP2"/>
<evidence type="ECO:0008006" key="3">
    <source>
        <dbReference type="Google" id="ProtNLM"/>
    </source>
</evidence>
<dbReference type="InterPro" id="IPR029058">
    <property type="entry name" value="AB_hydrolase_fold"/>
</dbReference>
<dbReference type="Gene3D" id="3.40.50.1820">
    <property type="entry name" value="alpha/beta hydrolase"/>
    <property type="match status" value="1"/>
</dbReference>
<protein>
    <recommendedName>
        <fullName evidence="3">Transmembrane protein</fullName>
    </recommendedName>
</protein>
<dbReference type="PANTHER" id="PTHR35560">
    <property type="entry name" value="BLL0132 PROTEIN"/>
    <property type="match status" value="1"/>
</dbReference>
<dbReference type="KEGG" id="uma:UMAG_02072"/>
<reference evidence="1 2" key="1">
    <citation type="journal article" date="2006" name="Nature">
        <title>Insights from the genome of the biotrophic fungal plant pathogen Ustilago maydis.</title>
        <authorList>
            <person name="Kamper J."/>
            <person name="Kahmann R."/>
            <person name="Bolker M."/>
            <person name="Ma L.J."/>
            <person name="Brefort T."/>
            <person name="Saville B.J."/>
            <person name="Banuett F."/>
            <person name="Kronstad J.W."/>
            <person name="Gold S.E."/>
            <person name="Muller O."/>
            <person name="Perlin M.H."/>
            <person name="Wosten H.A."/>
            <person name="de Vries R."/>
            <person name="Ruiz-Herrera J."/>
            <person name="Reynaga-Pena C.G."/>
            <person name="Snetselaar K."/>
            <person name="McCann M."/>
            <person name="Perez-Martin J."/>
            <person name="Feldbrugge M."/>
            <person name="Basse C.W."/>
            <person name="Steinberg G."/>
            <person name="Ibeas J.I."/>
            <person name="Holloman W."/>
            <person name="Guzman P."/>
            <person name="Farman M."/>
            <person name="Stajich J.E."/>
            <person name="Sentandreu R."/>
            <person name="Gonzalez-Prieto J.M."/>
            <person name="Kennell J.C."/>
            <person name="Molina L."/>
            <person name="Schirawski J."/>
            <person name="Mendoza-Mendoza A."/>
            <person name="Greilinger D."/>
            <person name="Munch K."/>
            <person name="Rossel N."/>
            <person name="Scherer M."/>
            <person name="Vranes M."/>
            <person name="Ladendorf O."/>
            <person name="Vincon V."/>
            <person name="Fuchs U."/>
            <person name="Sandrock B."/>
            <person name="Meng S."/>
            <person name="Ho E.C."/>
            <person name="Cahill M.J."/>
            <person name="Boyce K.J."/>
            <person name="Klose J."/>
            <person name="Klosterman S.J."/>
            <person name="Deelstra H.J."/>
            <person name="Ortiz-Castellanos L."/>
            <person name="Li W."/>
            <person name="Sanchez-Alonso P."/>
            <person name="Schreier P.H."/>
            <person name="Hauser-Hahn I."/>
            <person name="Vaupel M."/>
            <person name="Koopmann E."/>
            <person name="Friedrich G."/>
            <person name="Voss H."/>
            <person name="Schluter T."/>
            <person name="Margolis J."/>
            <person name="Platt D."/>
            <person name="Swimmer C."/>
            <person name="Gnirke A."/>
            <person name="Chen F."/>
            <person name="Vysotskaia V."/>
            <person name="Mannhaupt G."/>
            <person name="Guldener U."/>
            <person name="Munsterkotter M."/>
            <person name="Haase D."/>
            <person name="Oesterheld M."/>
            <person name="Mewes H.W."/>
            <person name="Mauceli E.W."/>
            <person name="DeCaprio D."/>
            <person name="Wade C.M."/>
            <person name="Butler J."/>
            <person name="Young S."/>
            <person name="Jaffe D.B."/>
            <person name="Calvo S."/>
            <person name="Nusbaum C."/>
            <person name="Galagan J."/>
            <person name="Birren B.W."/>
        </authorList>
    </citation>
    <scope>NUCLEOTIDE SEQUENCE [LARGE SCALE GENOMIC DNA]</scope>
    <source>
        <strain evidence="2">DSM 14603 / FGSC 9021 / UM521</strain>
    </source>
</reference>
<gene>
    <name evidence="1" type="ORF">UMAG_02072</name>
</gene>
<dbReference type="OrthoDB" id="5985073at2759"/>
<accession>A0A0D1CSP2</accession>